<dbReference type="Gene3D" id="3.90.550.10">
    <property type="entry name" value="Spore Coat Polysaccharide Biosynthesis Protein SpsA, Chain A"/>
    <property type="match status" value="1"/>
</dbReference>
<comment type="caution">
    <text evidence="5">The sequence shown here is derived from an EMBL/GenBank/DDBJ whole genome shotgun (WGS) entry which is preliminary data.</text>
</comment>
<dbReference type="SUPFAM" id="SSF158745">
    <property type="entry name" value="LanC-like"/>
    <property type="match status" value="1"/>
</dbReference>
<dbReference type="InterPro" id="IPR007822">
    <property type="entry name" value="LANC-like"/>
</dbReference>
<evidence type="ECO:0000313" key="6">
    <source>
        <dbReference type="Proteomes" id="UP000284614"/>
    </source>
</evidence>
<dbReference type="Gene3D" id="1.50.10.20">
    <property type="match status" value="1"/>
</dbReference>
<evidence type="ECO:0008006" key="7">
    <source>
        <dbReference type="Google" id="ProtNLM"/>
    </source>
</evidence>
<dbReference type="InterPro" id="IPR002516">
    <property type="entry name" value="Glyco_trans_11"/>
</dbReference>
<dbReference type="Pfam" id="PF03414">
    <property type="entry name" value="Glyco_transf_6"/>
    <property type="match status" value="1"/>
</dbReference>
<gene>
    <name evidence="5" type="ORF">DXA27_16325</name>
</gene>
<proteinExistence type="inferred from homology"/>
<dbReference type="Proteomes" id="UP000284614">
    <property type="component" value="Unassembled WGS sequence"/>
</dbReference>
<dbReference type="PANTHER" id="PTHR11927:SF9">
    <property type="entry name" value="L-FUCOSYLTRANSFERASE"/>
    <property type="match status" value="1"/>
</dbReference>
<dbReference type="Pfam" id="PF05147">
    <property type="entry name" value="LANC_like"/>
    <property type="match status" value="1"/>
</dbReference>
<dbReference type="CDD" id="cd11301">
    <property type="entry name" value="Fut1_Fut2_like"/>
    <property type="match status" value="1"/>
</dbReference>
<comment type="similarity">
    <text evidence="2">Belongs to the glycosyltransferase 6 family.</text>
</comment>
<keyword evidence="4" id="KW-0808">Transferase</keyword>
<sequence>MKIGIIYIVTGPYIKFWNEFYSSSQLYFCVEAEKNYEVFTDSSELASQRLPNVHMHLIEDKGWIVNVSSKSKFICEIRNQLTSYDYIFYLNGNFKFISPIYCDEILPQAEHNYLTALSFSHYLTIHPDHYPYDRNKNCNAFIPYGQGKYYFQGGFYGGRTQEVLSLSEWCRDAIEADFNKKVIARFHDESYINRYLLTQHPKVLNDKYAFQDIWPYEGEYKAIVLNKEEVPEDNNLQEMKQNYIDPSLSFLLNDELKFIPISIVQLYGGLGNQMFGYAFYLYIRHISTQERKLLIDPAPCKRYGNHNGYELPSIFSKICQDIHISDETKNNIRKLRKGTSLSIEEVRASMPQSFKEKKQPIIFYSGCWQCVTYVETVKDEIKKDFIFDESKLNEPSAQMLRIIRRSNSVSVHIRRNDYLIGNNEFLYGGICTKSYYEKAISQMYTLLKDEPIFIYFTDDPEWVRSNFALDKSYLVDWNKNKDNWQDMYLMSACRHHIIANSSFSWWAAWLGGFPEKKVIAPSTWLNGMQTPDILPTEWIKIPITPDKKILDRICNHLILHSSYMKQLGLNSGKMGVVIFFFHYARYTQNPLYENYAGDLFDELYEEIHKGISFSFLDGLCGIAWAVEYLVHEQFIEGNTDDSLAEIDFKVMQIDPRRFTDYSFETGLEGIACYVLSRLLSPRVCSSSLTLDSVYLKDLTEACRKVPVDKANYTRLFLNYIESKEVGYSFKDVLMQVLNHSEKAFGSDGLTWQTGLTMIMR</sequence>
<organism evidence="5 6">
    <name type="scientific">Bacteroides fragilis</name>
    <dbReference type="NCBI Taxonomy" id="817"/>
    <lineage>
        <taxon>Bacteria</taxon>
        <taxon>Pseudomonadati</taxon>
        <taxon>Bacteroidota</taxon>
        <taxon>Bacteroidia</taxon>
        <taxon>Bacteroidales</taxon>
        <taxon>Bacteroidaceae</taxon>
        <taxon>Bacteroides</taxon>
    </lineage>
</organism>
<evidence type="ECO:0000256" key="3">
    <source>
        <dbReference type="ARBA" id="ARBA00022676"/>
    </source>
</evidence>
<dbReference type="InterPro" id="IPR005076">
    <property type="entry name" value="Glyco_trans_6"/>
</dbReference>
<dbReference type="PANTHER" id="PTHR11927">
    <property type="entry name" value="GALACTOSIDE 2-L-FUCOSYLTRANSFERASE"/>
    <property type="match status" value="1"/>
</dbReference>
<keyword evidence="3" id="KW-0328">Glycosyltransferase</keyword>
<dbReference type="InterPro" id="IPR029044">
    <property type="entry name" value="Nucleotide-diphossugar_trans"/>
</dbReference>
<dbReference type="GO" id="GO:0008107">
    <property type="term" value="F:galactoside 2-alpha-L-fucosyltransferase activity"/>
    <property type="evidence" value="ECO:0007669"/>
    <property type="project" value="InterPro"/>
</dbReference>
<dbReference type="GO" id="GO:0016020">
    <property type="term" value="C:membrane"/>
    <property type="evidence" value="ECO:0007669"/>
    <property type="project" value="InterPro"/>
</dbReference>
<evidence type="ECO:0000256" key="1">
    <source>
        <dbReference type="ARBA" id="ARBA00001936"/>
    </source>
</evidence>
<dbReference type="RefSeq" id="WP_005822375.1">
    <property type="nucleotide sequence ID" value="NZ_CAXSXC010000024.1"/>
</dbReference>
<dbReference type="AlphaFoldDB" id="A0A413JV37"/>
<dbReference type="Pfam" id="PF01531">
    <property type="entry name" value="Glyco_transf_11"/>
    <property type="match status" value="1"/>
</dbReference>
<dbReference type="GO" id="GO:0005975">
    <property type="term" value="P:carbohydrate metabolic process"/>
    <property type="evidence" value="ECO:0007669"/>
    <property type="project" value="InterPro"/>
</dbReference>
<protein>
    <recommendedName>
        <fullName evidence="7">Alpha-1,2-fucosyltransferase</fullName>
    </recommendedName>
</protein>
<accession>A0A413JV37</accession>
<comment type="cofactor">
    <cofactor evidence="1">
        <name>Mn(2+)</name>
        <dbReference type="ChEBI" id="CHEBI:29035"/>
    </cofactor>
</comment>
<dbReference type="EMBL" id="QSDG01000016">
    <property type="protein sequence ID" value="RGY66907.1"/>
    <property type="molecule type" value="Genomic_DNA"/>
</dbReference>
<name>A0A413JV37_BACFG</name>
<evidence type="ECO:0000313" key="5">
    <source>
        <dbReference type="EMBL" id="RGY66907.1"/>
    </source>
</evidence>
<dbReference type="SUPFAM" id="SSF53448">
    <property type="entry name" value="Nucleotide-diphospho-sugar transferases"/>
    <property type="match status" value="1"/>
</dbReference>
<dbReference type="GO" id="GO:0031179">
    <property type="term" value="P:peptide modification"/>
    <property type="evidence" value="ECO:0007669"/>
    <property type="project" value="InterPro"/>
</dbReference>
<reference evidence="5 6" key="1">
    <citation type="submission" date="2018-08" db="EMBL/GenBank/DDBJ databases">
        <title>A genome reference for cultivated species of the human gut microbiota.</title>
        <authorList>
            <person name="Zou Y."/>
            <person name="Xue W."/>
            <person name="Luo G."/>
        </authorList>
    </citation>
    <scope>NUCLEOTIDE SEQUENCE [LARGE SCALE GENOMIC DNA]</scope>
    <source>
        <strain evidence="5 6">OF01-1</strain>
    </source>
</reference>
<evidence type="ECO:0000256" key="2">
    <source>
        <dbReference type="ARBA" id="ARBA00010413"/>
    </source>
</evidence>
<evidence type="ECO:0000256" key="4">
    <source>
        <dbReference type="ARBA" id="ARBA00022679"/>
    </source>
</evidence>